<gene>
    <name evidence="3" type="ORF">EKH83_16705</name>
</gene>
<protein>
    <submittedName>
        <fullName evidence="3">SusC/RagA family TonB-linked outer membrane protein</fullName>
    </submittedName>
</protein>
<reference evidence="3 4" key="1">
    <citation type="submission" date="2018-12" db="EMBL/GenBank/DDBJ databases">
        <title>The Draft Genome Sequence of the Soil Bacterium Pedobacter tournemirensis R1.</title>
        <authorList>
            <person name="He J."/>
        </authorList>
    </citation>
    <scope>NUCLEOTIDE SEQUENCE [LARGE SCALE GENOMIC DNA]</scope>
    <source>
        <strain evidence="3 4">R1</strain>
    </source>
</reference>
<dbReference type="NCBIfam" id="TIGR04056">
    <property type="entry name" value="OMP_RagA_SusC"/>
    <property type="match status" value="1"/>
</dbReference>
<dbReference type="Proteomes" id="UP000290848">
    <property type="component" value="Unassembled WGS sequence"/>
</dbReference>
<dbReference type="AlphaFoldDB" id="A0A4Q0M5F6"/>
<proteinExistence type="predicted"/>
<name>A0A4Q0M5F6_9SPHI</name>
<evidence type="ECO:0000259" key="2">
    <source>
        <dbReference type="Pfam" id="PF07715"/>
    </source>
</evidence>
<dbReference type="InterPro" id="IPR037066">
    <property type="entry name" value="Plug_dom_sf"/>
</dbReference>
<evidence type="ECO:0000313" key="4">
    <source>
        <dbReference type="Proteomes" id="UP000290848"/>
    </source>
</evidence>
<comment type="caution">
    <text evidence="3">The sequence shown here is derived from an EMBL/GenBank/DDBJ whole genome shotgun (WGS) entry which is preliminary data.</text>
</comment>
<dbReference type="RefSeq" id="WP_128770603.1">
    <property type="nucleotide sequence ID" value="NZ_RXOC01000012.1"/>
</dbReference>
<dbReference type="InterPro" id="IPR023996">
    <property type="entry name" value="TonB-dep_OMP_SusC/RagA"/>
</dbReference>
<accession>A0A4Q0M5F6</accession>
<dbReference type="InterPro" id="IPR012910">
    <property type="entry name" value="Plug_dom"/>
</dbReference>
<evidence type="ECO:0000256" key="1">
    <source>
        <dbReference type="SAM" id="SignalP"/>
    </source>
</evidence>
<sequence>MKSIKIGIALCLTVAMGSPALTSEKAAFKISNKSSARTKQSTTIPKSPQQDSVVLQDDKDSLVQVAFKRVNKADLLGGVSVVNVSRLMEKNYATYSLENLEALAPGFHGNIWGNSSYLVLVDGFPRDANNVLPTEIDQITVMKGIGAVALYGSRAAKGVVYITTKRGGSYAQKVNVRANAGINTPKAYPEYLGSAEYMTLYNEARRNDGLTDLYSTAAIYNHASGSNPFRYPNIDFYSSEYLSDSYNRYDLTTEISGGNETARYYTNIGYWSNGSLLNFGEAAGNNRSNRFNLRGNIDVKLNRVIKLNVDASASFYTGKGVNTDYWGNSATVRPNRFSPLIPISMLENGDDPSQIYVNNSNYVIDGKYLLGGTQLDQTNVFASIYAGGSNKNINRQFQFNTGVDFDLSGLLQGLAFKSTLAIDYLTSFTQAYNNNYAVYEAGWNNYAGYDQISGLTKYGDDSKTGAENISSSYYRQNIAFSGQFNYNRTFGKNHNVSGTLLGYGFHIGESEVYHKTNNANLGLQLAYNFAQKYYADFSSAYIYSAKLPEGNRAAFSPTLSIGWRISEENFLKDVSAIDNLKITASAGILNTDLDISTYYLYQGYYTYNNAAWYSWKDGQLVHSFDRRRGNNFDMTFPQRREINFGIEGSLLNDFIGFSGNAFFSQTKGNIVQPTSLYPIYLSTGWPVYSDIPYVNYDNDQRRGFDFSLNFNKQLGKVGWTLGFNGTYYQTEASSRASDSQYEYDYQRRTGRPLDAIFGLRSDGFFMDETDIANSPDQSTLASGGVKPGDIKYKDQNSDGIVDTRDEVYLGRGGWSGAPLTLGVNLTAKWKNLTFFALGTGRFGAKAMKNTNSYGNYFWVDGQDKYSEVVRGRWTEETKDVATFPRLTTGTSDNNYRDSDFWLFSTDRFDLAKVQVSYQFPARMLGKGFIKEFGAYVNGFNLLTIAKERDILELNVGSAPQTRFYNLGVKALF</sequence>
<dbReference type="Gene3D" id="2.170.130.10">
    <property type="entry name" value="TonB-dependent receptor, plug domain"/>
    <property type="match status" value="1"/>
</dbReference>
<dbReference type="EMBL" id="RXOC01000012">
    <property type="protein sequence ID" value="RXF68174.1"/>
    <property type="molecule type" value="Genomic_DNA"/>
</dbReference>
<organism evidence="3 4">
    <name type="scientific">Arcticibacter tournemirensis</name>
    <dbReference type="NCBI Taxonomy" id="699437"/>
    <lineage>
        <taxon>Bacteria</taxon>
        <taxon>Pseudomonadati</taxon>
        <taxon>Bacteroidota</taxon>
        <taxon>Sphingobacteriia</taxon>
        <taxon>Sphingobacteriales</taxon>
        <taxon>Sphingobacteriaceae</taxon>
        <taxon>Arcticibacter</taxon>
    </lineage>
</organism>
<feature type="domain" description="TonB-dependent receptor plug" evidence="2">
    <location>
        <begin position="72"/>
        <end position="159"/>
    </location>
</feature>
<feature type="chain" id="PRO_5020912273" evidence="1">
    <location>
        <begin position="23"/>
        <end position="972"/>
    </location>
</feature>
<dbReference type="Pfam" id="PF07715">
    <property type="entry name" value="Plug"/>
    <property type="match status" value="1"/>
</dbReference>
<feature type="signal peptide" evidence="1">
    <location>
        <begin position="1"/>
        <end position="22"/>
    </location>
</feature>
<dbReference type="SUPFAM" id="SSF56935">
    <property type="entry name" value="Porins"/>
    <property type="match status" value="1"/>
</dbReference>
<keyword evidence="1" id="KW-0732">Signal</keyword>
<evidence type="ECO:0000313" key="3">
    <source>
        <dbReference type="EMBL" id="RXF68174.1"/>
    </source>
</evidence>